<keyword evidence="6" id="KW-1185">Reference proteome</keyword>
<organism evidence="5 6">
    <name type="scientific">Dendrobium chrysotoxum</name>
    <name type="common">Orchid</name>
    <dbReference type="NCBI Taxonomy" id="161865"/>
    <lineage>
        <taxon>Eukaryota</taxon>
        <taxon>Viridiplantae</taxon>
        <taxon>Streptophyta</taxon>
        <taxon>Embryophyta</taxon>
        <taxon>Tracheophyta</taxon>
        <taxon>Spermatophyta</taxon>
        <taxon>Magnoliopsida</taxon>
        <taxon>Liliopsida</taxon>
        <taxon>Asparagales</taxon>
        <taxon>Orchidaceae</taxon>
        <taxon>Epidendroideae</taxon>
        <taxon>Malaxideae</taxon>
        <taxon>Dendrobiinae</taxon>
        <taxon>Dendrobium</taxon>
    </lineage>
</organism>
<dbReference type="GO" id="GO:0000785">
    <property type="term" value="C:chromatin"/>
    <property type="evidence" value="ECO:0007669"/>
    <property type="project" value="TreeGrafter"/>
</dbReference>
<keyword evidence="3" id="KW-0234">DNA repair</keyword>
<gene>
    <name evidence="5" type="ORF">IEQ34_011782</name>
</gene>
<comment type="caution">
    <text evidence="5">The sequence shown here is derived from an EMBL/GenBank/DDBJ whole genome shotgun (WGS) entry which is preliminary data.</text>
</comment>
<evidence type="ECO:0000256" key="4">
    <source>
        <dbReference type="ARBA" id="ARBA00023242"/>
    </source>
</evidence>
<keyword evidence="2" id="KW-0227">DNA damage</keyword>
<dbReference type="GO" id="GO:0005634">
    <property type="term" value="C:nucleus"/>
    <property type="evidence" value="ECO:0007669"/>
    <property type="project" value="UniProtKB-SubCell"/>
</dbReference>
<dbReference type="InterPro" id="IPR039776">
    <property type="entry name" value="Pds5"/>
</dbReference>
<evidence type="ECO:0000313" key="5">
    <source>
        <dbReference type="EMBL" id="KAH0458968.1"/>
    </source>
</evidence>
<evidence type="ECO:0000256" key="3">
    <source>
        <dbReference type="ARBA" id="ARBA00023204"/>
    </source>
</evidence>
<evidence type="ECO:0000313" key="6">
    <source>
        <dbReference type="Proteomes" id="UP000775213"/>
    </source>
</evidence>
<accession>A0AAV7GTE3</accession>
<protein>
    <submittedName>
        <fullName evidence="5">Uncharacterized protein</fullName>
    </submittedName>
</protein>
<dbReference type="Proteomes" id="UP000775213">
    <property type="component" value="Unassembled WGS sequence"/>
</dbReference>
<evidence type="ECO:0000256" key="1">
    <source>
        <dbReference type="ARBA" id="ARBA00004123"/>
    </source>
</evidence>
<dbReference type="PANTHER" id="PTHR12663">
    <property type="entry name" value="ANDROGEN INDUCED INHIBITOR OF PROLIFERATION AS3 / PDS5-RELATED"/>
    <property type="match status" value="1"/>
</dbReference>
<reference evidence="5 6" key="1">
    <citation type="journal article" date="2021" name="Hortic Res">
        <title>Chromosome-scale assembly of the Dendrobium chrysotoxum genome enhances the understanding of orchid evolution.</title>
        <authorList>
            <person name="Zhang Y."/>
            <person name="Zhang G.Q."/>
            <person name="Zhang D."/>
            <person name="Liu X.D."/>
            <person name="Xu X.Y."/>
            <person name="Sun W.H."/>
            <person name="Yu X."/>
            <person name="Zhu X."/>
            <person name="Wang Z.W."/>
            <person name="Zhao X."/>
            <person name="Zhong W.Y."/>
            <person name="Chen H."/>
            <person name="Yin W.L."/>
            <person name="Huang T."/>
            <person name="Niu S.C."/>
            <person name="Liu Z.J."/>
        </authorList>
    </citation>
    <scope>NUCLEOTIDE SEQUENCE [LARGE SCALE GENOMIC DNA]</scope>
    <source>
        <strain evidence="5">Lindl</strain>
    </source>
</reference>
<dbReference type="Pfam" id="PF20168">
    <property type="entry name" value="PDS5"/>
    <property type="match status" value="1"/>
</dbReference>
<keyword evidence="4" id="KW-0539">Nucleus</keyword>
<proteinExistence type="predicted"/>
<dbReference type="GO" id="GO:0007064">
    <property type="term" value="P:mitotic sister chromatid cohesion"/>
    <property type="evidence" value="ECO:0007669"/>
    <property type="project" value="InterPro"/>
</dbReference>
<dbReference type="GO" id="GO:0006281">
    <property type="term" value="P:DNA repair"/>
    <property type="evidence" value="ECO:0007669"/>
    <property type="project" value="UniProtKB-KW"/>
</dbReference>
<dbReference type="EMBL" id="JAGFBR010000011">
    <property type="protein sequence ID" value="KAH0458968.1"/>
    <property type="molecule type" value="Genomic_DNA"/>
</dbReference>
<dbReference type="AlphaFoldDB" id="A0AAV7GTE3"/>
<dbReference type="PANTHER" id="PTHR12663:SF3">
    <property type="entry name" value="SISTER CHROMATID COHESION PROTEIN PDS5 HOMOLOG C"/>
    <property type="match status" value="1"/>
</dbReference>
<evidence type="ECO:0000256" key="2">
    <source>
        <dbReference type="ARBA" id="ARBA00022763"/>
    </source>
</evidence>
<comment type="subcellular location">
    <subcellularLocation>
        <location evidence="1">Nucleus</location>
    </subcellularLocation>
</comment>
<name>A0AAV7GTE3_DENCH</name>
<sequence length="160" mass="18187">MRKQNQLSGGVVQEFFCVRAWEEPNAWISGLVRVCKRPRAWSPYCQYLRPLSYTSMQMSLEDLMLEDEVKDIRNKLASPSSGLLQLMLLLDKAKKLLSRMEQSSSTSMLTAIQPAMKALIAKGHSDMDVKVFIESCVSEITRITMPDAPYHDDIMKEILG</sequence>